<dbReference type="AlphaFoldDB" id="A0A174ZAW2"/>
<dbReference type="EMBL" id="CZBY01000005">
    <property type="protein sequence ID" value="CUQ84405.1"/>
    <property type="molecule type" value="Genomic_DNA"/>
</dbReference>
<name>A0A174ZAW2_9FIRM</name>
<protein>
    <submittedName>
        <fullName evidence="1">Uncharacterized protein</fullName>
    </submittedName>
</protein>
<proteinExistence type="predicted"/>
<evidence type="ECO:0000313" key="2">
    <source>
        <dbReference type="Proteomes" id="UP000095662"/>
    </source>
</evidence>
<dbReference type="STRING" id="39492.ERS852540_00867"/>
<organism evidence="1 2">
    <name type="scientific">[Eubacterium] siraeum</name>
    <dbReference type="NCBI Taxonomy" id="39492"/>
    <lineage>
        <taxon>Bacteria</taxon>
        <taxon>Bacillati</taxon>
        <taxon>Bacillota</taxon>
        <taxon>Clostridia</taxon>
        <taxon>Eubacteriales</taxon>
        <taxon>Oscillospiraceae</taxon>
        <taxon>Oscillospiraceae incertae sedis</taxon>
    </lineage>
</organism>
<accession>A0A174ZAW2</accession>
<reference evidence="1 2" key="1">
    <citation type="submission" date="2015-09" db="EMBL/GenBank/DDBJ databases">
        <authorList>
            <consortium name="Pathogen Informatics"/>
        </authorList>
    </citation>
    <scope>NUCLEOTIDE SEQUENCE [LARGE SCALE GENOMIC DNA]</scope>
    <source>
        <strain evidence="1 2">2789STDY5834928</strain>
    </source>
</reference>
<gene>
    <name evidence="1" type="ORF">ERS852540_00867</name>
</gene>
<dbReference type="Proteomes" id="UP000095662">
    <property type="component" value="Unassembled WGS sequence"/>
</dbReference>
<sequence length="29" mass="3611">MKQITNKEYEEWQKYKPEIVTVPKAIIFR</sequence>
<evidence type="ECO:0000313" key="1">
    <source>
        <dbReference type="EMBL" id="CUQ84405.1"/>
    </source>
</evidence>